<evidence type="ECO:0000313" key="2">
    <source>
        <dbReference type="Proteomes" id="UP000279470"/>
    </source>
</evidence>
<proteinExistence type="predicted"/>
<dbReference type="RefSeq" id="WP_126044391.1">
    <property type="nucleotide sequence ID" value="NZ_RXFM01000013.1"/>
</dbReference>
<sequence>MLSTYFYWTQQRGILKIIEKVKKEIASSLQKDVSLLPLIRQNKLKNIFTNIFDDEKNDKEEDQEEGKR</sequence>
<name>A0A3R9YCZ1_9RICK</name>
<dbReference type="AlphaFoldDB" id="A0A3R9YCZ1"/>
<dbReference type="EMBL" id="RXFM01000013">
    <property type="protein sequence ID" value="RST70281.1"/>
    <property type="molecule type" value="Genomic_DNA"/>
</dbReference>
<accession>A0A3R9YCZ1</accession>
<gene>
    <name evidence="1" type="ORF">EIC27_01480</name>
</gene>
<keyword evidence="2" id="KW-1185">Reference proteome</keyword>
<dbReference type="Proteomes" id="UP000279470">
    <property type="component" value="Unassembled WGS sequence"/>
</dbReference>
<comment type="caution">
    <text evidence="1">The sequence shown here is derived from an EMBL/GenBank/DDBJ whole genome shotgun (WGS) entry which is preliminary data.</text>
</comment>
<reference evidence="2" key="1">
    <citation type="submission" date="2018-11" db="EMBL/GenBank/DDBJ databases">
        <title>Phylogenetic, genomic, and biogeographic characterization of a novel and ubiquitous marine invertebrate-associated Rickettsiales parasite, Candidatus Marinoinvertebrata rohwerii, gen. nov., sp. nov.</title>
        <authorList>
            <person name="Klinges J.G."/>
            <person name="Rosales S.M."/>
            <person name="Mcminds R."/>
            <person name="Shaver E.C."/>
            <person name="Shantz A."/>
            <person name="Peters E.C."/>
            <person name="Burkepile D.E."/>
            <person name="Silliman B.R."/>
            <person name="Vega Thurber R.L."/>
        </authorList>
    </citation>
    <scope>NUCLEOTIDE SEQUENCE [LARGE SCALE GENOMIC DNA]</scope>
    <source>
        <strain evidence="2">a_cerv_44</strain>
    </source>
</reference>
<protein>
    <submittedName>
        <fullName evidence="1">Uncharacterized protein</fullName>
    </submittedName>
</protein>
<evidence type="ECO:0000313" key="1">
    <source>
        <dbReference type="EMBL" id="RST70281.1"/>
    </source>
</evidence>
<organism evidence="1 2">
    <name type="scientific">Candidatus Aquarickettsia rohweri</name>
    <dbReference type="NCBI Taxonomy" id="2602574"/>
    <lineage>
        <taxon>Bacteria</taxon>
        <taxon>Pseudomonadati</taxon>
        <taxon>Pseudomonadota</taxon>
        <taxon>Alphaproteobacteria</taxon>
        <taxon>Rickettsiales</taxon>
        <taxon>Candidatus Midichloriaceae</taxon>
        <taxon>Candidatus Aquarickettsia</taxon>
    </lineage>
</organism>